<dbReference type="PANTHER" id="PTHR35986">
    <property type="entry name" value="EXPRESSED PROTEIN"/>
    <property type="match status" value="1"/>
</dbReference>
<keyword evidence="3" id="KW-1185">Reference proteome</keyword>
<gene>
    <name evidence="2" type="ORF">IFM89_013779</name>
</gene>
<feature type="region of interest" description="Disordered" evidence="1">
    <location>
        <begin position="198"/>
        <end position="242"/>
    </location>
</feature>
<dbReference type="PANTHER" id="PTHR35986:SF1">
    <property type="entry name" value="OS10G0430800 PROTEIN"/>
    <property type="match status" value="1"/>
</dbReference>
<name>A0A835LVT7_9MAGN</name>
<proteinExistence type="predicted"/>
<protein>
    <submittedName>
        <fullName evidence="2">Uncharacterized protein</fullName>
    </submittedName>
</protein>
<organism evidence="2 3">
    <name type="scientific">Coptis chinensis</name>
    <dbReference type="NCBI Taxonomy" id="261450"/>
    <lineage>
        <taxon>Eukaryota</taxon>
        <taxon>Viridiplantae</taxon>
        <taxon>Streptophyta</taxon>
        <taxon>Embryophyta</taxon>
        <taxon>Tracheophyta</taxon>
        <taxon>Spermatophyta</taxon>
        <taxon>Magnoliopsida</taxon>
        <taxon>Ranunculales</taxon>
        <taxon>Ranunculaceae</taxon>
        <taxon>Coptidoideae</taxon>
        <taxon>Coptis</taxon>
    </lineage>
</organism>
<feature type="compositionally biased region" description="Low complexity" evidence="1">
    <location>
        <begin position="156"/>
        <end position="168"/>
    </location>
</feature>
<feature type="compositionally biased region" description="Basic residues" evidence="1">
    <location>
        <begin position="218"/>
        <end position="234"/>
    </location>
</feature>
<reference evidence="2 3" key="1">
    <citation type="submission" date="2020-10" db="EMBL/GenBank/DDBJ databases">
        <title>The Coptis chinensis genome and diversification of protoberbering-type alkaloids.</title>
        <authorList>
            <person name="Wang B."/>
            <person name="Shu S."/>
            <person name="Song C."/>
            <person name="Liu Y."/>
        </authorList>
    </citation>
    <scope>NUCLEOTIDE SEQUENCE [LARGE SCALE GENOMIC DNA]</scope>
    <source>
        <strain evidence="2">HL-2020</strain>
        <tissue evidence="2">Leaf</tissue>
    </source>
</reference>
<sequence length="242" mass="27588">MGEALLELEQILKASKDKMTREEADVFNTSKANAIKDFTLTTCITSGIAWTALRKLGYGMRISLSGGTALVSGWWSFTRCLDSSVDNILAMEGSRMQNELANIILTKNQHDPWRMQLLKKHFYPEKVFDDSNSDQPISRWRLRNFFSDDGALSQISHDSNTNDNNSDSGLKQCPESMQFTMRPAVEASDTDPFDIVFGYSGPPEEIHHPENPTDVAPKRRNRSHRRTQRRHRIRHSEVDTTL</sequence>
<evidence type="ECO:0000256" key="1">
    <source>
        <dbReference type="SAM" id="MobiDB-lite"/>
    </source>
</evidence>
<dbReference type="EMBL" id="JADFTS010000005">
    <property type="protein sequence ID" value="KAF9605109.1"/>
    <property type="molecule type" value="Genomic_DNA"/>
</dbReference>
<comment type="caution">
    <text evidence="2">The sequence shown here is derived from an EMBL/GenBank/DDBJ whole genome shotgun (WGS) entry which is preliminary data.</text>
</comment>
<feature type="region of interest" description="Disordered" evidence="1">
    <location>
        <begin position="154"/>
        <end position="173"/>
    </location>
</feature>
<dbReference type="OrthoDB" id="1899410at2759"/>
<accession>A0A835LVT7</accession>
<dbReference type="Proteomes" id="UP000631114">
    <property type="component" value="Unassembled WGS sequence"/>
</dbReference>
<evidence type="ECO:0000313" key="3">
    <source>
        <dbReference type="Proteomes" id="UP000631114"/>
    </source>
</evidence>
<dbReference type="AlphaFoldDB" id="A0A835LVT7"/>
<evidence type="ECO:0000313" key="2">
    <source>
        <dbReference type="EMBL" id="KAF9605109.1"/>
    </source>
</evidence>